<dbReference type="Proteomes" id="UP001583172">
    <property type="component" value="Unassembled WGS sequence"/>
</dbReference>
<evidence type="ECO:0000256" key="1">
    <source>
        <dbReference type="SAM" id="MobiDB-lite"/>
    </source>
</evidence>
<dbReference type="EMBL" id="JAZGSY010000125">
    <property type="protein sequence ID" value="KAL1840152.1"/>
    <property type="molecule type" value="Genomic_DNA"/>
</dbReference>
<evidence type="ECO:0000313" key="2">
    <source>
        <dbReference type="EMBL" id="KAL1840152.1"/>
    </source>
</evidence>
<gene>
    <name evidence="2" type="ORF">VTJ49DRAFT_768</name>
</gene>
<name>A0ABR3VF66_HUMIN</name>
<protein>
    <submittedName>
        <fullName evidence="2">Uncharacterized protein</fullName>
    </submittedName>
</protein>
<accession>A0ABR3VF66</accession>
<reference evidence="2 3" key="1">
    <citation type="journal article" date="2024" name="Commun. Biol.">
        <title>Comparative genomic analysis of thermophilic fungi reveals convergent evolutionary adaptations and gene losses.</title>
        <authorList>
            <person name="Steindorff A.S."/>
            <person name="Aguilar-Pontes M.V."/>
            <person name="Robinson A.J."/>
            <person name="Andreopoulos B."/>
            <person name="LaButti K."/>
            <person name="Kuo A."/>
            <person name="Mondo S."/>
            <person name="Riley R."/>
            <person name="Otillar R."/>
            <person name="Haridas S."/>
            <person name="Lipzen A."/>
            <person name="Grimwood J."/>
            <person name="Schmutz J."/>
            <person name="Clum A."/>
            <person name="Reid I.D."/>
            <person name="Moisan M.C."/>
            <person name="Butler G."/>
            <person name="Nguyen T.T.M."/>
            <person name="Dewar K."/>
            <person name="Conant G."/>
            <person name="Drula E."/>
            <person name="Henrissat B."/>
            <person name="Hansel C."/>
            <person name="Singer S."/>
            <person name="Hutchinson M.I."/>
            <person name="de Vries R.P."/>
            <person name="Natvig D.O."/>
            <person name="Powell A.J."/>
            <person name="Tsang A."/>
            <person name="Grigoriev I.V."/>
        </authorList>
    </citation>
    <scope>NUCLEOTIDE SEQUENCE [LARGE SCALE GENOMIC DNA]</scope>
    <source>
        <strain evidence="2 3">CBS 620.91</strain>
    </source>
</reference>
<feature type="region of interest" description="Disordered" evidence="1">
    <location>
        <begin position="113"/>
        <end position="135"/>
    </location>
</feature>
<sequence length="304" mass="31402">MDFAHCNSPSTTAAFLHHGTQGKLSRRQRFLLPATAAIPKKDPGLCFAAGAATSTSALLTDREGDGFSFPCFGDIWTTPTESEFSPGDSESKGFLFPLPFLCDACTANLSPAGLDPDPGELARGGEGGGPATHDHPLSSLRHVTPLLTTSSLALALRCSARSTLSASLKARRISFSRLFLCSATAGASQRTAFPSRSFPAPSPAPTCASSDVSSLPVTLDDAVLVRTASSELVGGVITSGWPQPLRFPVKRCVVVLVVGVVCRCRGVPTLRDLGRCVFVAADAMGLCAPSSAATATAAAAAMDF</sequence>
<organism evidence="2 3">
    <name type="scientific">Humicola insolens</name>
    <name type="common">Soft-rot fungus</name>
    <dbReference type="NCBI Taxonomy" id="85995"/>
    <lineage>
        <taxon>Eukaryota</taxon>
        <taxon>Fungi</taxon>
        <taxon>Dikarya</taxon>
        <taxon>Ascomycota</taxon>
        <taxon>Pezizomycotina</taxon>
        <taxon>Sordariomycetes</taxon>
        <taxon>Sordariomycetidae</taxon>
        <taxon>Sordariales</taxon>
        <taxon>Chaetomiaceae</taxon>
        <taxon>Mycothermus</taxon>
    </lineage>
</organism>
<comment type="caution">
    <text evidence="2">The sequence shown here is derived from an EMBL/GenBank/DDBJ whole genome shotgun (WGS) entry which is preliminary data.</text>
</comment>
<evidence type="ECO:0000313" key="3">
    <source>
        <dbReference type="Proteomes" id="UP001583172"/>
    </source>
</evidence>
<keyword evidence="3" id="KW-1185">Reference proteome</keyword>
<proteinExistence type="predicted"/>